<organism evidence="1 2">
    <name type="scientific">Somion occarium</name>
    <dbReference type="NCBI Taxonomy" id="3059160"/>
    <lineage>
        <taxon>Eukaryota</taxon>
        <taxon>Fungi</taxon>
        <taxon>Dikarya</taxon>
        <taxon>Basidiomycota</taxon>
        <taxon>Agaricomycotina</taxon>
        <taxon>Agaricomycetes</taxon>
        <taxon>Polyporales</taxon>
        <taxon>Cerrenaceae</taxon>
        <taxon>Somion</taxon>
    </lineage>
</organism>
<dbReference type="EMBL" id="OZ037948">
    <property type="protein sequence ID" value="CAL1709904.1"/>
    <property type="molecule type" value="Genomic_DNA"/>
</dbReference>
<gene>
    <name evidence="1" type="ORF">GFSPODELE1_LOCUS7561</name>
</gene>
<reference evidence="2" key="1">
    <citation type="submission" date="2024-04" db="EMBL/GenBank/DDBJ databases">
        <authorList>
            <person name="Shaw F."/>
            <person name="Minotto A."/>
        </authorList>
    </citation>
    <scope>NUCLEOTIDE SEQUENCE [LARGE SCALE GENOMIC DNA]</scope>
</reference>
<evidence type="ECO:0000313" key="2">
    <source>
        <dbReference type="Proteomes" id="UP001497453"/>
    </source>
</evidence>
<keyword evidence="2" id="KW-1185">Reference proteome</keyword>
<sequence length="256" mass="27804">MMRASLGPSVGRGAGLVLNFGRLDASPRSSPFMTSGCFQTMATVNCVARSLARAMMVAKGRSRDNESPFVLHFTEPIVRHVQCINIVKKQCRQTAPERNCCSRDTHTWCFLPGLTLRDVDMNTKIELAGPFSIDQLPPVVTCSGQLDCSLDFSSSMSPITASGSICTVDSAFVQKGLQPFFSSNAELTVPTWRSCLIIGTQGGSCILSWTASKCQYCLPLVPLPSPGFPNIQEFGKSLDLLINEQSSFHSKKPAEK</sequence>
<accession>A0ABP1DSE8</accession>
<name>A0ABP1DSE8_9APHY</name>
<evidence type="ECO:0000313" key="1">
    <source>
        <dbReference type="EMBL" id="CAL1709904.1"/>
    </source>
</evidence>
<protein>
    <submittedName>
        <fullName evidence="1">Uncharacterized protein</fullName>
    </submittedName>
</protein>
<proteinExistence type="predicted"/>
<dbReference type="Proteomes" id="UP001497453">
    <property type="component" value="Chromosome 5"/>
</dbReference>